<dbReference type="STRING" id="4072.A0A2G2ZU27"/>
<proteinExistence type="predicted"/>
<dbReference type="AlphaFoldDB" id="A0A2G2ZU27"/>
<dbReference type="OMA" id="VIETIHF"/>
<protein>
    <recommendedName>
        <fullName evidence="3">Beta-D-glucosyl crocetin beta-1,6-glucosyltransferase-like</fullName>
    </recommendedName>
</protein>
<dbReference type="Proteomes" id="UP000222542">
    <property type="component" value="Unassembled WGS sequence"/>
</dbReference>
<evidence type="ECO:0000313" key="2">
    <source>
        <dbReference type="Proteomes" id="UP000222542"/>
    </source>
</evidence>
<keyword evidence="2" id="KW-1185">Reference proteome</keyword>
<accession>A0A2G2ZU27</accession>
<name>A0A2G2ZU27_CAPAN</name>
<dbReference type="Gramene" id="PHT85451">
    <property type="protein sequence ID" value="PHT85451"/>
    <property type="gene ID" value="T459_07557"/>
</dbReference>
<sequence length="124" mass="14532">MHFGVPLIVMPFNIDQFLTAKYEVELGIALEVRRDENVRVEREEIVKAIRNVIVEKKGEELRTKSGELSEKIREKEKQDVEEEVMEELKKLCLMNQNKKSVRVVSIDVLVHVFTDVWFLSSLVF</sequence>
<comment type="caution">
    <text evidence="1">The sequence shown here is derived from an EMBL/GenBank/DDBJ whole genome shotgun (WGS) entry which is preliminary data.</text>
</comment>
<dbReference type="Gene3D" id="3.40.50.2000">
    <property type="entry name" value="Glycogen Phosphorylase B"/>
    <property type="match status" value="1"/>
</dbReference>
<dbReference type="GO" id="GO:1901135">
    <property type="term" value="P:carbohydrate derivative metabolic process"/>
    <property type="evidence" value="ECO:0007669"/>
    <property type="project" value="UniProtKB-ARBA"/>
</dbReference>
<evidence type="ECO:0000313" key="1">
    <source>
        <dbReference type="EMBL" id="PHT85451.1"/>
    </source>
</evidence>
<dbReference type="EMBL" id="AYRZ02000003">
    <property type="protein sequence ID" value="PHT85451.1"/>
    <property type="molecule type" value="Genomic_DNA"/>
</dbReference>
<dbReference type="PANTHER" id="PTHR48044">
    <property type="entry name" value="GLYCOSYLTRANSFERASE"/>
    <property type="match status" value="1"/>
</dbReference>
<gene>
    <name evidence="1" type="ORF">T459_07557</name>
</gene>
<reference evidence="1 2" key="1">
    <citation type="journal article" date="2014" name="Nat. Genet.">
        <title>Genome sequence of the hot pepper provides insights into the evolution of pungency in Capsicum species.</title>
        <authorList>
            <person name="Kim S."/>
            <person name="Park M."/>
            <person name="Yeom S.I."/>
            <person name="Kim Y.M."/>
            <person name="Lee J.M."/>
            <person name="Lee H.A."/>
            <person name="Seo E."/>
            <person name="Choi J."/>
            <person name="Cheong K."/>
            <person name="Kim K.T."/>
            <person name="Jung K."/>
            <person name="Lee G.W."/>
            <person name="Oh S.K."/>
            <person name="Bae C."/>
            <person name="Kim S.B."/>
            <person name="Lee H.Y."/>
            <person name="Kim S.Y."/>
            <person name="Kim M.S."/>
            <person name="Kang B.C."/>
            <person name="Jo Y.D."/>
            <person name="Yang H.B."/>
            <person name="Jeong H.J."/>
            <person name="Kang W.H."/>
            <person name="Kwon J.K."/>
            <person name="Shin C."/>
            <person name="Lim J.Y."/>
            <person name="Park J.H."/>
            <person name="Huh J.H."/>
            <person name="Kim J.S."/>
            <person name="Kim B.D."/>
            <person name="Cohen O."/>
            <person name="Paran I."/>
            <person name="Suh M.C."/>
            <person name="Lee S.B."/>
            <person name="Kim Y.K."/>
            <person name="Shin Y."/>
            <person name="Noh S.J."/>
            <person name="Park J."/>
            <person name="Seo Y.S."/>
            <person name="Kwon S.Y."/>
            <person name="Kim H.A."/>
            <person name="Park J.M."/>
            <person name="Kim H.J."/>
            <person name="Choi S.B."/>
            <person name="Bosland P.W."/>
            <person name="Reeves G."/>
            <person name="Jo S.H."/>
            <person name="Lee B.W."/>
            <person name="Cho H.T."/>
            <person name="Choi H.S."/>
            <person name="Lee M.S."/>
            <person name="Yu Y."/>
            <person name="Do Choi Y."/>
            <person name="Park B.S."/>
            <person name="van Deynze A."/>
            <person name="Ashrafi H."/>
            <person name="Hill T."/>
            <person name="Kim W.T."/>
            <person name="Pai H.S."/>
            <person name="Ahn H.K."/>
            <person name="Yeam I."/>
            <person name="Giovannoni J.J."/>
            <person name="Rose J.K."/>
            <person name="Sorensen I."/>
            <person name="Lee S.J."/>
            <person name="Kim R.W."/>
            <person name="Choi I.Y."/>
            <person name="Choi B.S."/>
            <person name="Lim J.S."/>
            <person name="Lee Y.H."/>
            <person name="Choi D."/>
        </authorList>
    </citation>
    <scope>NUCLEOTIDE SEQUENCE [LARGE SCALE GENOMIC DNA]</scope>
    <source>
        <strain evidence="2">cv. CM334</strain>
    </source>
</reference>
<dbReference type="SUPFAM" id="SSF53756">
    <property type="entry name" value="UDP-Glycosyltransferase/glycogen phosphorylase"/>
    <property type="match status" value="1"/>
</dbReference>
<organism evidence="1 2">
    <name type="scientific">Capsicum annuum</name>
    <name type="common">Capsicum pepper</name>
    <dbReference type="NCBI Taxonomy" id="4072"/>
    <lineage>
        <taxon>Eukaryota</taxon>
        <taxon>Viridiplantae</taxon>
        <taxon>Streptophyta</taxon>
        <taxon>Embryophyta</taxon>
        <taxon>Tracheophyta</taxon>
        <taxon>Spermatophyta</taxon>
        <taxon>Magnoliopsida</taxon>
        <taxon>eudicotyledons</taxon>
        <taxon>Gunneridae</taxon>
        <taxon>Pentapetalae</taxon>
        <taxon>asterids</taxon>
        <taxon>lamiids</taxon>
        <taxon>Solanales</taxon>
        <taxon>Solanaceae</taxon>
        <taxon>Solanoideae</taxon>
        <taxon>Capsiceae</taxon>
        <taxon>Capsicum</taxon>
    </lineage>
</organism>
<evidence type="ECO:0008006" key="3">
    <source>
        <dbReference type="Google" id="ProtNLM"/>
    </source>
</evidence>
<reference evidence="1 2" key="2">
    <citation type="journal article" date="2017" name="Genome Biol.">
        <title>New reference genome sequences of hot pepper reveal the massive evolution of plant disease-resistance genes by retroduplication.</title>
        <authorList>
            <person name="Kim S."/>
            <person name="Park J."/>
            <person name="Yeom S.I."/>
            <person name="Kim Y.M."/>
            <person name="Seo E."/>
            <person name="Kim K.T."/>
            <person name="Kim M.S."/>
            <person name="Lee J.M."/>
            <person name="Cheong K."/>
            <person name="Shin H.S."/>
            <person name="Kim S.B."/>
            <person name="Han K."/>
            <person name="Lee J."/>
            <person name="Park M."/>
            <person name="Lee H.A."/>
            <person name="Lee H.Y."/>
            <person name="Lee Y."/>
            <person name="Oh S."/>
            <person name="Lee J.H."/>
            <person name="Choi E."/>
            <person name="Choi E."/>
            <person name="Lee S.E."/>
            <person name="Jeon J."/>
            <person name="Kim H."/>
            <person name="Choi G."/>
            <person name="Song H."/>
            <person name="Lee J."/>
            <person name="Lee S.C."/>
            <person name="Kwon J.K."/>
            <person name="Lee H.Y."/>
            <person name="Koo N."/>
            <person name="Hong Y."/>
            <person name="Kim R.W."/>
            <person name="Kang W.H."/>
            <person name="Huh J.H."/>
            <person name="Kang B.C."/>
            <person name="Yang T.J."/>
            <person name="Lee Y.H."/>
            <person name="Bennetzen J.L."/>
            <person name="Choi D."/>
        </authorList>
    </citation>
    <scope>NUCLEOTIDE SEQUENCE [LARGE SCALE GENOMIC DNA]</scope>
    <source>
        <strain evidence="2">cv. CM334</strain>
    </source>
</reference>
<dbReference type="PANTHER" id="PTHR48044:SF29">
    <property type="entry name" value="GLYCOSYLTRANSFERASE"/>
    <property type="match status" value="1"/>
</dbReference>
<dbReference type="GO" id="GO:0008194">
    <property type="term" value="F:UDP-glycosyltransferase activity"/>
    <property type="evidence" value="ECO:0007669"/>
    <property type="project" value="UniProtKB-ARBA"/>
</dbReference>